<dbReference type="PANTHER" id="PTHR43963">
    <property type="entry name" value="CARBONYL REDUCTASE 1-RELATED"/>
    <property type="match status" value="1"/>
</dbReference>
<dbReference type="Proteomes" id="UP001164286">
    <property type="component" value="Unassembled WGS sequence"/>
</dbReference>
<protein>
    <submittedName>
        <fullName evidence="5">NAD-P-binding protein</fullName>
    </submittedName>
</protein>
<keyword evidence="3" id="KW-0560">Oxidoreductase</keyword>
<gene>
    <name evidence="5" type="ORF">MKK02DRAFT_26694</name>
</gene>
<reference evidence="5" key="1">
    <citation type="journal article" date="2022" name="G3 (Bethesda)">
        <title>High quality genome of the basidiomycete yeast Dioszegia hungarica PDD-24b-2 isolated from cloud water.</title>
        <authorList>
            <person name="Jarrige D."/>
            <person name="Haridas S."/>
            <person name="Bleykasten-Grosshans C."/>
            <person name="Joly M."/>
            <person name="Nadalig T."/>
            <person name="Sancelme M."/>
            <person name="Vuilleumier S."/>
            <person name="Grigoriev I.V."/>
            <person name="Amato P."/>
            <person name="Bringel F."/>
        </authorList>
    </citation>
    <scope>NUCLEOTIDE SEQUENCE</scope>
    <source>
        <strain evidence="5">PDD-24b-2</strain>
    </source>
</reference>
<comment type="caution">
    <text evidence="5">The sequence shown here is derived from an EMBL/GenBank/DDBJ whole genome shotgun (WGS) entry which is preliminary data.</text>
</comment>
<proteinExistence type="inferred from homology"/>
<dbReference type="InterPro" id="IPR002347">
    <property type="entry name" value="SDR_fam"/>
</dbReference>
<dbReference type="Gene3D" id="3.40.50.720">
    <property type="entry name" value="NAD(P)-binding Rossmann-like Domain"/>
    <property type="match status" value="1"/>
</dbReference>
<evidence type="ECO:0000256" key="3">
    <source>
        <dbReference type="ARBA" id="ARBA00023002"/>
    </source>
</evidence>
<evidence type="ECO:0000313" key="6">
    <source>
        <dbReference type="Proteomes" id="UP001164286"/>
    </source>
</evidence>
<dbReference type="Pfam" id="PF00106">
    <property type="entry name" value="adh_short"/>
    <property type="match status" value="1"/>
</dbReference>
<evidence type="ECO:0000256" key="4">
    <source>
        <dbReference type="RuleBase" id="RU000363"/>
    </source>
</evidence>
<dbReference type="InterPro" id="IPR036291">
    <property type="entry name" value="NAD(P)-bd_dom_sf"/>
</dbReference>
<name>A0AA38H8F0_9TREE</name>
<evidence type="ECO:0000256" key="1">
    <source>
        <dbReference type="ARBA" id="ARBA00006484"/>
    </source>
</evidence>
<dbReference type="SUPFAM" id="SSF51735">
    <property type="entry name" value="NAD(P)-binding Rossmann-fold domains"/>
    <property type="match status" value="1"/>
</dbReference>
<evidence type="ECO:0000256" key="2">
    <source>
        <dbReference type="ARBA" id="ARBA00022857"/>
    </source>
</evidence>
<dbReference type="Pfam" id="PF13561">
    <property type="entry name" value="adh_short_C2"/>
    <property type="match status" value="1"/>
</dbReference>
<dbReference type="GO" id="GO:0016491">
    <property type="term" value="F:oxidoreductase activity"/>
    <property type="evidence" value="ECO:0007669"/>
    <property type="project" value="UniProtKB-KW"/>
</dbReference>
<comment type="similarity">
    <text evidence="1 4">Belongs to the short-chain dehydrogenases/reductases (SDR) family.</text>
</comment>
<organism evidence="5 6">
    <name type="scientific">Dioszegia hungarica</name>
    <dbReference type="NCBI Taxonomy" id="4972"/>
    <lineage>
        <taxon>Eukaryota</taxon>
        <taxon>Fungi</taxon>
        <taxon>Dikarya</taxon>
        <taxon>Basidiomycota</taxon>
        <taxon>Agaricomycotina</taxon>
        <taxon>Tremellomycetes</taxon>
        <taxon>Tremellales</taxon>
        <taxon>Bulleribasidiaceae</taxon>
        <taxon>Dioszegia</taxon>
    </lineage>
</organism>
<dbReference type="PRINTS" id="PR00080">
    <property type="entry name" value="SDRFAMILY"/>
</dbReference>
<accession>A0AA38H8F0</accession>
<dbReference type="AlphaFoldDB" id="A0AA38H8F0"/>
<dbReference type="RefSeq" id="XP_052945392.1">
    <property type="nucleotide sequence ID" value="XM_053087240.1"/>
</dbReference>
<dbReference type="PANTHER" id="PTHR43963:SF6">
    <property type="entry name" value="CHAIN DEHYDROGENASE FAMILY PROTEIN, PUTATIVE (AFU_ORTHOLOGUE AFUA_3G15350)-RELATED"/>
    <property type="match status" value="1"/>
</dbReference>
<evidence type="ECO:0000313" key="5">
    <source>
        <dbReference type="EMBL" id="KAI9635615.1"/>
    </source>
</evidence>
<dbReference type="GeneID" id="77726441"/>
<keyword evidence="6" id="KW-1185">Reference proteome</keyword>
<dbReference type="EMBL" id="JAKWFO010000005">
    <property type="protein sequence ID" value="KAI9635615.1"/>
    <property type="molecule type" value="Genomic_DNA"/>
</dbReference>
<keyword evidence="2" id="KW-0521">NADP</keyword>
<sequence>MCDVILAHPSLTQTPITLYATSRAGSDLNIIPRDPTHKIHYASLDISSSESISSFQRILSEAGQPVDILINNGGVFLDDEATYENAVCSLNVNYRGTLEMCHMVLPHMREGSRIVSVSSVLSRLREYSPELQERFRTVSTLPEVEELASEYLEAFKAGTLAEWGWPMEAYGVSKALINAFTRVLASENEGVLINCCCPGWVDTVMGQKVGGSPPKKLEDGARIPVMLALGDIGGVSGIYWANDSIESSEEGKVQVW</sequence>
<dbReference type="PRINTS" id="PR00081">
    <property type="entry name" value="GDHRDH"/>
</dbReference>